<dbReference type="InterPro" id="IPR012338">
    <property type="entry name" value="Beta-lactam/transpept-like"/>
</dbReference>
<dbReference type="Gene3D" id="3.40.710.10">
    <property type="entry name" value="DD-peptidase/beta-lactamase superfamily"/>
    <property type="match status" value="1"/>
</dbReference>
<dbReference type="InterPro" id="IPR001466">
    <property type="entry name" value="Beta-lactam-related"/>
</dbReference>
<evidence type="ECO:0000313" key="3">
    <source>
        <dbReference type="Proteomes" id="UP000054495"/>
    </source>
</evidence>
<evidence type="ECO:0000313" key="2">
    <source>
        <dbReference type="EMBL" id="EPB74392.1"/>
    </source>
</evidence>
<dbReference type="EMBL" id="KE124944">
    <property type="protein sequence ID" value="EPB74392.1"/>
    <property type="molecule type" value="Genomic_DNA"/>
</dbReference>
<dbReference type="PANTHER" id="PTHR46520">
    <property type="entry name" value="SERINE BETA-LACTAMASE-LIKE PROTEIN LACTB, MITOCHONDRIAL"/>
    <property type="match status" value="1"/>
</dbReference>
<evidence type="ECO:0000259" key="1">
    <source>
        <dbReference type="Pfam" id="PF00144"/>
    </source>
</evidence>
<gene>
    <name evidence="2" type="ORF">ANCCEY_06513</name>
</gene>
<dbReference type="GO" id="GO:0008233">
    <property type="term" value="F:peptidase activity"/>
    <property type="evidence" value="ECO:0007669"/>
    <property type="project" value="TreeGrafter"/>
</dbReference>
<proteinExistence type="predicted"/>
<dbReference type="Proteomes" id="UP000054495">
    <property type="component" value="Unassembled WGS sequence"/>
</dbReference>
<dbReference type="AlphaFoldDB" id="A0A0D6M3E4"/>
<reference evidence="2 3" key="1">
    <citation type="submission" date="2013-05" db="EMBL/GenBank/DDBJ databases">
        <title>Draft genome of the parasitic nematode Anyclostoma ceylanicum.</title>
        <authorList>
            <person name="Mitreva M."/>
        </authorList>
    </citation>
    <scope>NUCLEOTIDE SEQUENCE [LARGE SCALE GENOMIC DNA]</scope>
</reference>
<dbReference type="PANTHER" id="PTHR46520:SF1">
    <property type="entry name" value="SERINE BETA-LACTAMASE-LIKE PROTEIN LACTB, MITOCHONDRIAL"/>
    <property type="match status" value="1"/>
</dbReference>
<keyword evidence="3" id="KW-1185">Reference proteome</keyword>
<dbReference type="InterPro" id="IPR052794">
    <property type="entry name" value="Mito_Ser_Protease_LACTB"/>
</dbReference>
<dbReference type="Pfam" id="PF00144">
    <property type="entry name" value="Beta-lactamase"/>
    <property type="match status" value="1"/>
</dbReference>
<dbReference type="GO" id="GO:0019216">
    <property type="term" value="P:regulation of lipid metabolic process"/>
    <property type="evidence" value="ECO:0007669"/>
    <property type="project" value="TreeGrafter"/>
</dbReference>
<dbReference type="SUPFAM" id="SSF56601">
    <property type="entry name" value="beta-lactamase/transpeptidase-like"/>
    <property type="match status" value="1"/>
</dbReference>
<name>A0A0D6M3E4_9BILA</name>
<sequence length="299" mass="33193">MRVKINKKASFFVECILYDSNAKADLEDPSNNNTEEKEFLSNVPYANVTEALSMFKDDDLIAEPGKKFSYTTHGFTLASAVLEKASGKEFKKLVEDLTFQLGMRHTTLDVNKRVIPNRTKQVAILLFCYVEVSCDSVCFSYYMRNDKHTLENCPEVDNSYKWAGGGILSDVADLLTFANAILYSHQASPNSKDAYLKKEVIGLLWKGEATVNSRIMAGLGWMRVNRDDFGGAHRSSSLGGLWYHTGSAVGASSVLLIRPTTNRSAQNTPPSGVCVAMLCNLQDTSLLNLAKEVEEIFRE</sequence>
<organism evidence="2 3">
    <name type="scientific">Ancylostoma ceylanicum</name>
    <dbReference type="NCBI Taxonomy" id="53326"/>
    <lineage>
        <taxon>Eukaryota</taxon>
        <taxon>Metazoa</taxon>
        <taxon>Ecdysozoa</taxon>
        <taxon>Nematoda</taxon>
        <taxon>Chromadorea</taxon>
        <taxon>Rhabditida</taxon>
        <taxon>Rhabditina</taxon>
        <taxon>Rhabditomorpha</taxon>
        <taxon>Strongyloidea</taxon>
        <taxon>Ancylostomatidae</taxon>
        <taxon>Ancylostomatinae</taxon>
        <taxon>Ancylostoma</taxon>
    </lineage>
</organism>
<protein>
    <submittedName>
        <fullName evidence="2">Beta-lactamase</fullName>
    </submittedName>
</protein>
<dbReference type="GO" id="GO:0006508">
    <property type="term" value="P:proteolysis"/>
    <property type="evidence" value="ECO:0007669"/>
    <property type="project" value="TreeGrafter"/>
</dbReference>
<accession>A0A0D6M3E4</accession>
<feature type="domain" description="Beta-lactamase-related" evidence="1">
    <location>
        <begin position="43"/>
        <end position="284"/>
    </location>
</feature>
<dbReference type="GO" id="GO:0005739">
    <property type="term" value="C:mitochondrion"/>
    <property type="evidence" value="ECO:0007669"/>
    <property type="project" value="TreeGrafter"/>
</dbReference>